<accession>A0ABW3IZV3</accession>
<evidence type="ECO:0000313" key="3">
    <source>
        <dbReference type="EMBL" id="MFD0983723.1"/>
    </source>
</evidence>
<dbReference type="Proteomes" id="UP001597051">
    <property type="component" value="Unassembled WGS sequence"/>
</dbReference>
<name>A0ABW3IZV3_9FLAO</name>
<gene>
    <name evidence="3" type="ORF">ACFQ0S_04440</name>
</gene>
<evidence type="ECO:0000259" key="2">
    <source>
        <dbReference type="Pfam" id="PF19783"/>
    </source>
</evidence>
<feature type="signal peptide" evidence="1">
    <location>
        <begin position="1"/>
        <end position="16"/>
    </location>
</feature>
<dbReference type="InterPro" id="IPR046235">
    <property type="entry name" value="DUF6268"/>
</dbReference>
<protein>
    <submittedName>
        <fullName evidence="3">DUF6268 family outer membrane beta-barrel protein</fullName>
    </submittedName>
</protein>
<reference evidence="4" key="1">
    <citation type="journal article" date="2019" name="Int. J. Syst. Evol. Microbiol.">
        <title>The Global Catalogue of Microorganisms (GCM) 10K type strain sequencing project: providing services to taxonomists for standard genome sequencing and annotation.</title>
        <authorList>
            <consortium name="The Broad Institute Genomics Platform"/>
            <consortium name="The Broad Institute Genome Sequencing Center for Infectious Disease"/>
            <person name="Wu L."/>
            <person name="Ma J."/>
        </authorList>
    </citation>
    <scope>NUCLEOTIDE SEQUENCE [LARGE SCALE GENOMIC DNA]</scope>
    <source>
        <strain evidence="4">CECT 7649</strain>
    </source>
</reference>
<dbReference type="EMBL" id="JBHTIZ010000011">
    <property type="protein sequence ID" value="MFD0983723.1"/>
    <property type="molecule type" value="Genomic_DNA"/>
</dbReference>
<comment type="caution">
    <text evidence="3">The sequence shown here is derived from an EMBL/GenBank/DDBJ whole genome shotgun (WGS) entry which is preliminary data.</text>
</comment>
<feature type="domain" description="DUF6268" evidence="2">
    <location>
        <begin position="95"/>
        <end position="280"/>
    </location>
</feature>
<sequence length="282" mass="32767">MMIKSLLSFVVFFSFACTCFGQIENRATLQYLFYNPTNDQNSNNVNQSNVELNYFLKSKKIFKKVRWDNSFGYKTLFLDQGINQNLQDVSYTSNFIYTKNLKNFLLFNARINVRSELQTDISGKSIFPAFSFGYMRQSQKNKTIRWGFGVNYNNDFNKNTIIPFALFNYETSKLKFNATLPNSVLFLVKHKPNFNYGATATLNASIYNLPNENAEYLKLFNTNFFGFIQTKVYNKLWLDVKPGITIMRNIDALQSNFDSVSPDSENKLSNNFVLNVGLLYRM</sequence>
<dbReference type="Pfam" id="PF19783">
    <property type="entry name" value="DUF6268"/>
    <property type="match status" value="1"/>
</dbReference>
<evidence type="ECO:0000313" key="4">
    <source>
        <dbReference type="Proteomes" id="UP001597051"/>
    </source>
</evidence>
<organism evidence="3 4">
    <name type="scientific">Flavobacterium myungsuense</name>
    <dbReference type="NCBI Taxonomy" id="651823"/>
    <lineage>
        <taxon>Bacteria</taxon>
        <taxon>Pseudomonadati</taxon>
        <taxon>Bacteroidota</taxon>
        <taxon>Flavobacteriia</taxon>
        <taxon>Flavobacteriales</taxon>
        <taxon>Flavobacteriaceae</taxon>
        <taxon>Flavobacterium</taxon>
    </lineage>
</organism>
<keyword evidence="4" id="KW-1185">Reference proteome</keyword>
<keyword evidence="1" id="KW-0732">Signal</keyword>
<feature type="chain" id="PRO_5046243448" evidence="1">
    <location>
        <begin position="17"/>
        <end position="282"/>
    </location>
</feature>
<evidence type="ECO:0000256" key="1">
    <source>
        <dbReference type="SAM" id="SignalP"/>
    </source>
</evidence>
<dbReference type="PROSITE" id="PS51257">
    <property type="entry name" value="PROKAR_LIPOPROTEIN"/>
    <property type="match status" value="1"/>
</dbReference>
<dbReference type="RefSeq" id="WP_379754423.1">
    <property type="nucleotide sequence ID" value="NZ_JBHSYB010000012.1"/>
</dbReference>
<proteinExistence type="predicted"/>